<accession>A0A4Y2C8F4</accession>
<feature type="transmembrane region" description="Helical" evidence="1">
    <location>
        <begin position="48"/>
        <end position="68"/>
    </location>
</feature>
<evidence type="ECO:0000313" key="3">
    <source>
        <dbReference type="Proteomes" id="UP000499080"/>
    </source>
</evidence>
<evidence type="ECO:0000256" key="1">
    <source>
        <dbReference type="SAM" id="Phobius"/>
    </source>
</evidence>
<dbReference type="Proteomes" id="UP000499080">
    <property type="component" value="Unassembled WGS sequence"/>
</dbReference>
<comment type="caution">
    <text evidence="2">The sequence shown here is derived from an EMBL/GenBank/DDBJ whole genome shotgun (WGS) entry which is preliminary data.</text>
</comment>
<dbReference type="OrthoDB" id="7464755at2759"/>
<dbReference type="AlphaFoldDB" id="A0A4Y2C8F4"/>
<reference evidence="2 3" key="1">
    <citation type="journal article" date="2019" name="Sci. Rep.">
        <title>Orb-weaving spider Araneus ventricosus genome elucidates the spidroin gene catalogue.</title>
        <authorList>
            <person name="Kono N."/>
            <person name="Nakamura H."/>
            <person name="Ohtoshi R."/>
            <person name="Moran D.A.P."/>
            <person name="Shinohara A."/>
            <person name="Yoshida Y."/>
            <person name="Fujiwara M."/>
            <person name="Mori M."/>
            <person name="Tomita M."/>
            <person name="Arakawa K."/>
        </authorList>
    </citation>
    <scope>NUCLEOTIDE SEQUENCE [LARGE SCALE GENOMIC DNA]</scope>
</reference>
<name>A0A4Y2C8F4_ARAVE</name>
<keyword evidence="3" id="KW-1185">Reference proteome</keyword>
<keyword evidence="1" id="KW-1133">Transmembrane helix</keyword>
<sequence>MARAEAHKTRSSVNINLFGAPFELKEMQLPTYADIMRHYYWLRNENRYVYLTTIWIKAFILVVSKRTINGKMKDHYKKCRSVEKSIHCKGIIEKQNCEKCIQNAESSLFDISACKCKDLDHCTGDKRHKIPEREVTFLHDQRTVREMCIGNIDKQTSKALTKTVARKIKRAACSSTFLPGPSTSGVQSTILLKSSEDSLCDCFEESDWNEVEFERTSNPDTCKRIFLSHTASAAFRTGVSERDVALIASAVLQTQDLLRKIRISSSIRIRPAERKKN</sequence>
<gene>
    <name evidence="2" type="ORF">AVEN_150885_1</name>
</gene>
<evidence type="ECO:0000313" key="2">
    <source>
        <dbReference type="EMBL" id="GBM00712.1"/>
    </source>
</evidence>
<keyword evidence="1" id="KW-0472">Membrane</keyword>
<dbReference type="EMBL" id="BGPR01000160">
    <property type="protein sequence ID" value="GBM00712.1"/>
    <property type="molecule type" value="Genomic_DNA"/>
</dbReference>
<protein>
    <submittedName>
        <fullName evidence="2">Uncharacterized protein</fullName>
    </submittedName>
</protein>
<organism evidence="2 3">
    <name type="scientific">Araneus ventricosus</name>
    <name type="common">Orbweaver spider</name>
    <name type="synonym">Epeira ventricosa</name>
    <dbReference type="NCBI Taxonomy" id="182803"/>
    <lineage>
        <taxon>Eukaryota</taxon>
        <taxon>Metazoa</taxon>
        <taxon>Ecdysozoa</taxon>
        <taxon>Arthropoda</taxon>
        <taxon>Chelicerata</taxon>
        <taxon>Arachnida</taxon>
        <taxon>Araneae</taxon>
        <taxon>Araneomorphae</taxon>
        <taxon>Entelegynae</taxon>
        <taxon>Araneoidea</taxon>
        <taxon>Araneidae</taxon>
        <taxon>Araneus</taxon>
    </lineage>
</organism>
<proteinExistence type="predicted"/>
<keyword evidence="1" id="KW-0812">Transmembrane</keyword>